<protein>
    <recommendedName>
        <fullName evidence="4">AAA+ ATPase domain-containing protein</fullName>
    </recommendedName>
</protein>
<dbReference type="KEGG" id="sdyn:Mal52_59630"/>
<reference evidence="2 3" key="1">
    <citation type="submission" date="2019-02" db="EMBL/GenBank/DDBJ databases">
        <title>Deep-cultivation of Planctomycetes and their phenomic and genomic characterization uncovers novel biology.</title>
        <authorList>
            <person name="Wiegand S."/>
            <person name="Jogler M."/>
            <person name="Boedeker C."/>
            <person name="Pinto D."/>
            <person name="Vollmers J."/>
            <person name="Rivas-Marin E."/>
            <person name="Kohn T."/>
            <person name="Peeters S.H."/>
            <person name="Heuer A."/>
            <person name="Rast P."/>
            <person name="Oberbeckmann S."/>
            <person name="Bunk B."/>
            <person name="Jeske O."/>
            <person name="Meyerdierks A."/>
            <person name="Storesund J.E."/>
            <person name="Kallscheuer N."/>
            <person name="Luecker S."/>
            <person name="Lage O.M."/>
            <person name="Pohl T."/>
            <person name="Merkel B.J."/>
            <person name="Hornburger P."/>
            <person name="Mueller R.-W."/>
            <person name="Bruemmer F."/>
            <person name="Labrenz M."/>
            <person name="Spormann A.M."/>
            <person name="Op den Camp H."/>
            <person name="Overmann J."/>
            <person name="Amann R."/>
            <person name="Jetten M.S.M."/>
            <person name="Mascher T."/>
            <person name="Medema M.H."/>
            <person name="Devos D.P."/>
            <person name="Kaster A.-K."/>
            <person name="Ovreas L."/>
            <person name="Rohde M."/>
            <person name="Galperin M.Y."/>
            <person name="Jogler C."/>
        </authorList>
    </citation>
    <scope>NUCLEOTIDE SEQUENCE [LARGE SCALE GENOMIC DNA]</scope>
    <source>
        <strain evidence="2 3">Mal52</strain>
    </source>
</reference>
<dbReference type="SUPFAM" id="SSF46785">
    <property type="entry name" value="Winged helix' DNA-binding domain"/>
    <property type="match status" value="1"/>
</dbReference>
<evidence type="ECO:0000313" key="2">
    <source>
        <dbReference type="EMBL" id="QDU47432.1"/>
    </source>
</evidence>
<gene>
    <name evidence="2" type="ORF">Mal52_59630</name>
</gene>
<dbReference type="Gene3D" id="3.40.50.300">
    <property type="entry name" value="P-loop containing nucleotide triphosphate hydrolases"/>
    <property type="match status" value="1"/>
</dbReference>
<evidence type="ECO:0000256" key="1">
    <source>
        <dbReference type="SAM" id="MobiDB-lite"/>
    </source>
</evidence>
<accession>A0A517ZY75</accession>
<keyword evidence="3" id="KW-1185">Reference proteome</keyword>
<dbReference type="EMBL" id="CP036276">
    <property type="protein sequence ID" value="QDU47432.1"/>
    <property type="molecule type" value="Genomic_DNA"/>
</dbReference>
<evidence type="ECO:0008006" key="4">
    <source>
        <dbReference type="Google" id="ProtNLM"/>
    </source>
</evidence>
<feature type="region of interest" description="Disordered" evidence="1">
    <location>
        <begin position="16"/>
        <end position="77"/>
    </location>
</feature>
<dbReference type="SUPFAM" id="SSF52540">
    <property type="entry name" value="P-loop containing nucleoside triphosphate hydrolases"/>
    <property type="match status" value="1"/>
</dbReference>
<organism evidence="2 3">
    <name type="scientific">Symmachiella dynata</name>
    <dbReference type="NCBI Taxonomy" id="2527995"/>
    <lineage>
        <taxon>Bacteria</taxon>
        <taxon>Pseudomonadati</taxon>
        <taxon>Planctomycetota</taxon>
        <taxon>Planctomycetia</taxon>
        <taxon>Planctomycetales</taxon>
        <taxon>Planctomycetaceae</taxon>
        <taxon>Symmachiella</taxon>
    </lineage>
</organism>
<evidence type="ECO:0000313" key="3">
    <source>
        <dbReference type="Proteomes" id="UP000319383"/>
    </source>
</evidence>
<dbReference type="Proteomes" id="UP000319383">
    <property type="component" value="Chromosome"/>
</dbReference>
<sequence>MTDSSDKLTPAQFLSQLKRDTSSADDSVAADYGGIPNFDDLDFSDLEQTNATEQDDSEGDEGQDSAEQNDAEESPRDHQQLNELFERVHTLLGTENQQEGDVWSPPEPETIEDTGLGFEEIERLVLKYLMARGAAAGRAVATHICIPFQIIDPLLKSLKADKLVIFKNSATMGDYEYTLTDLGRERARRYSEECTYFGSAMVPLQDYLIAMEVQSIAKQEATEENLKEAFSDLIIEQAMLDQLGPAINSGRGMFLFGYPGNGKTSIAERVTGCFGSTIWIPRTLGIDGDIIRLYDPAIHEKVDDDNKSEGILSMSSYDRRWVQIVRPTVVVGGELTMEELEVRQNPANKLCEAPLQLKSNCGTLVIDDFGRQRMSTDELLNRWIVPLEKRYDFLNLPSGKKIQVPFDQLIIFSTNLEPKDLVDEAFLRRIPYKIEATNPSADMFHQLFELMAPMQGFQYDKGVVDYLIQTHYVETEREMRACHPRDLLLQIRNFCTYKGLPKKMTAEAIDIACSNYFTVM</sequence>
<dbReference type="InterPro" id="IPR027417">
    <property type="entry name" value="P-loop_NTPase"/>
</dbReference>
<dbReference type="InterPro" id="IPR036390">
    <property type="entry name" value="WH_DNA-bd_sf"/>
</dbReference>
<name>A0A517ZY75_9PLAN</name>
<dbReference type="AlphaFoldDB" id="A0A517ZY75"/>
<dbReference type="RefSeq" id="WP_145380252.1">
    <property type="nucleotide sequence ID" value="NZ_CP036276.1"/>
</dbReference>
<proteinExistence type="predicted"/>
<feature type="compositionally biased region" description="Acidic residues" evidence="1">
    <location>
        <begin position="53"/>
        <end position="72"/>
    </location>
</feature>